<evidence type="ECO:0000256" key="1">
    <source>
        <dbReference type="ARBA" id="ARBA00005883"/>
    </source>
</evidence>
<accession>A0A7R9KR90</accession>
<dbReference type="InterPro" id="IPR036252">
    <property type="entry name" value="Proteasome_activ_sf"/>
</dbReference>
<dbReference type="OrthoDB" id="6591885at2759"/>
<dbReference type="InterPro" id="IPR003186">
    <property type="entry name" value="PA28_C"/>
</dbReference>
<keyword evidence="2" id="KW-0647">Proteasome</keyword>
<evidence type="ECO:0000313" key="6">
    <source>
        <dbReference type="EMBL" id="CAD7627889.1"/>
    </source>
</evidence>
<gene>
    <name evidence="6" type="ORF">OSB1V03_LOCUS8314</name>
</gene>
<feature type="domain" description="Proteasome activator PA28 C-terminal" evidence="5">
    <location>
        <begin position="99"/>
        <end position="241"/>
    </location>
</feature>
<comment type="similarity">
    <text evidence="1">Belongs to the PA28 family.</text>
</comment>
<evidence type="ECO:0000259" key="5">
    <source>
        <dbReference type="Pfam" id="PF02252"/>
    </source>
</evidence>
<name>A0A7R9KR90_9ACAR</name>
<evidence type="ECO:0000259" key="4">
    <source>
        <dbReference type="Pfam" id="PF02251"/>
    </source>
</evidence>
<dbReference type="AlphaFoldDB" id="A0A7R9KR90"/>
<evidence type="ECO:0000256" key="2">
    <source>
        <dbReference type="ARBA" id="ARBA00022942"/>
    </source>
</evidence>
<dbReference type="InterPro" id="IPR036996">
    <property type="entry name" value="PA28_N_sf"/>
</dbReference>
<dbReference type="PANTHER" id="PTHR10660">
    <property type="entry name" value="PROTEASOME REGULATOR PA28"/>
    <property type="match status" value="1"/>
</dbReference>
<dbReference type="GO" id="GO:0005737">
    <property type="term" value="C:cytoplasm"/>
    <property type="evidence" value="ECO:0007669"/>
    <property type="project" value="TreeGrafter"/>
</dbReference>
<dbReference type="InterPro" id="IPR036997">
    <property type="entry name" value="PA28_C_sf"/>
</dbReference>
<dbReference type="Gene3D" id="1.20.5.120">
    <property type="entry name" value="Proteasome activator pa28, N-terminal domain"/>
    <property type="match status" value="1"/>
</dbReference>
<dbReference type="InterPro" id="IPR009077">
    <property type="entry name" value="Proteasome_activ_PA28"/>
</dbReference>
<dbReference type="SUPFAM" id="SSF47216">
    <property type="entry name" value="Proteasome activator"/>
    <property type="match status" value="1"/>
</dbReference>
<comment type="function">
    <text evidence="3">Implicated in immunoproteasome assembly and required for efficient antigen processing. The PA28 activator complex enhances the generation of class I binding peptides by altering the cleavage pattern of the proteasome.</text>
</comment>
<dbReference type="EMBL" id="OC859731">
    <property type="protein sequence ID" value="CAD7627889.1"/>
    <property type="molecule type" value="Genomic_DNA"/>
</dbReference>
<evidence type="ECO:0008006" key="8">
    <source>
        <dbReference type="Google" id="ProtNLM"/>
    </source>
</evidence>
<dbReference type="FunFam" id="1.20.120.180:FF:000002">
    <property type="entry name" value="Proteasome activator complex subunit 1"/>
    <property type="match status" value="1"/>
</dbReference>
<dbReference type="Proteomes" id="UP000759131">
    <property type="component" value="Unassembled WGS sequence"/>
</dbReference>
<organism evidence="6">
    <name type="scientific">Medioppia subpectinata</name>
    <dbReference type="NCBI Taxonomy" id="1979941"/>
    <lineage>
        <taxon>Eukaryota</taxon>
        <taxon>Metazoa</taxon>
        <taxon>Ecdysozoa</taxon>
        <taxon>Arthropoda</taxon>
        <taxon>Chelicerata</taxon>
        <taxon>Arachnida</taxon>
        <taxon>Acari</taxon>
        <taxon>Acariformes</taxon>
        <taxon>Sarcoptiformes</taxon>
        <taxon>Oribatida</taxon>
        <taxon>Brachypylina</taxon>
        <taxon>Oppioidea</taxon>
        <taxon>Oppiidae</taxon>
        <taxon>Medioppia</taxon>
    </lineage>
</organism>
<proteinExistence type="inferred from homology"/>
<dbReference type="PANTHER" id="PTHR10660:SF2">
    <property type="entry name" value="LD45860P"/>
    <property type="match status" value="1"/>
</dbReference>
<dbReference type="GO" id="GO:0008537">
    <property type="term" value="C:proteasome activator complex"/>
    <property type="evidence" value="ECO:0007669"/>
    <property type="project" value="InterPro"/>
</dbReference>
<dbReference type="InterPro" id="IPR003185">
    <property type="entry name" value="Proteasome_activ_PA28_N"/>
</dbReference>
<dbReference type="EMBL" id="CAJPIZ010005156">
    <property type="protein sequence ID" value="CAG2108319.1"/>
    <property type="molecule type" value="Genomic_DNA"/>
</dbReference>
<dbReference type="GO" id="GO:0005654">
    <property type="term" value="C:nucleoplasm"/>
    <property type="evidence" value="ECO:0007669"/>
    <property type="project" value="TreeGrafter"/>
</dbReference>
<feature type="domain" description="Proteasome activator PA28 N-terminal" evidence="4">
    <location>
        <begin position="16"/>
        <end position="74"/>
    </location>
</feature>
<dbReference type="Pfam" id="PF02252">
    <property type="entry name" value="PA28_C"/>
    <property type="match status" value="1"/>
</dbReference>
<protein>
    <recommendedName>
        <fullName evidence="8">Proteasome activator complex subunit 3</fullName>
    </recommendedName>
</protein>
<dbReference type="GO" id="GO:0061133">
    <property type="term" value="F:endopeptidase activator activity"/>
    <property type="evidence" value="ECO:0007669"/>
    <property type="project" value="TreeGrafter"/>
</dbReference>
<evidence type="ECO:0000256" key="3">
    <source>
        <dbReference type="ARBA" id="ARBA00037467"/>
    </source>
</evidence>
<dbReference type="Pfam" id="PF02251">
    <property type="entry name" value="PA28_N"/>
    <property type="match status" value="1"/>
</dbReference>
<reference evidence="6" key="1">
    <citation type="submission" date="2020-11" db="EMBL/GenBank/DDBJ databases">
        <authorList>
            <person name="Tran Van P."/>
        </authorList>
    </citation>
    <scope>NUCLEOTIDE SEQUENCE</scope>
</reference>
<dbReference type="GO" id="GO:0061136">
    <property type="term" value="P:regulation of proteasomal protein catabolic process"/>
    <property type="evidence" value="ECO:0007669"/>
    <property type="project" value="TreeGrafter"/>
</dbReference>
<dbReference type="Gene3D" id="1.20.120.180">
    <property type="entry name" value="Proteasome activator pa28, C-terminal domain"/>
    <property type="match status" value="1"/>
</dbReference>
<sequence>MSKKSNKKIKVLPNEESEECVNSYKEKAISNSQVLVLDEFPKRILEIQQILTDERFSLNTFFSCESDINIPIPEKPSKERAMSLSIEYSDTFLFENGFVESNVHLIELIETLKPKALQLIGDSNSVKMGISLMIPKIEDGNNFGVEIQQEMLIGVAVVELKTRLQLDQISEYFRRRAEMVTKIAKYPHSMDYRQALQEMDYKFRLFLRLFAFDLRNQYIGLHDMFTKNLNKIKEPRNSDNHQLMY</sequence>
<evidence type="ECO:0000313" key="7">
    <source>
        <dbReference type="Proteomes" id="UP000759131"/>
    </source>
</evidence>
<keyword evidence="7" id="KW-1185">Reference proteome</keyword>
<dbReference type="GO" id="GO:2000045">
    <property type="term" value="P:regulation of G1/S transition of mitotic cell cycle"/>
    <property type="evidence" value="ECO:0007669"/>
    <property type="project" value="TreeGrafter"/>
</dbReference>